<dbReference type="Proteomes" id="UP000007798">
    <property type="component" value="Unassembled WGS sequence"/>
</dbReference>
<evidence type="ECO:0000313" key="3">
    <source>
        <dbReference type="EMBL" id="EDW85845.1"/>
    </source>
</evidence>
<dbReference type="Pfam" id="PF24985">
    <property type="entry name" value="DUF7775"/>
    <property type="match status" value="1"/>
</dbReference>
<dbReference type="EMBL" id="CH964282">
    <property type="protein sequence ID" value="EDW85845.1"/>
    <property type="molecule type" value="Genomic_DNA"/>
</dbReference>
<keyword evidence="1" id="KW-0812">Transmembrane</keyword>
<evidence type="ECO:0000256" key="1">
    <source>
        <dbReference type="SAM" id="Phobius"/>
    </source>
</evidence>
<dbReference type="PANTHER" id="PTHR41152:SF8">
    <property type="entry name" value="AT26438P-RELATED"/>
    <property type="match status" value="1"/>
</dbReference>
<dbReference type="STRING" id="7260.B4NNA6"/>
<accession>B4NNA6</accession>
<dbReference type="OrthoDB" id="7883363at2759"/>
<dbReference type="PhylomeDB" id="B4NNA6"/>
<proteinExistence type="predicted"/>
<dbReference type="eggNOG" id="KOG0906">
    <property type="taxonomic scope" value="Eukaryota"/>
</dbReference>
<dbReference type="PANTHER" id="PTHR41152">
    <property type="entry name" value="AT26438P-RELATED"/>
    <property type="match status" value="1"/>
</dbReference>
<dbReference type="HOGENOM" id="CLU_1225935_0_0_1"/>
<dbReference type="AlphaFoldDB" id="B4NNA6"/>
<feature type="transmembrane region" description="Helical" evidence="1">
    <location>
        <begin position="71"/>
        <end position="93"/>
    </location>
</feature>
<organism evidence="3 4">
    <name type="scientific">Drosophila willistoni</name>
    <name type="common">Fruit fly</name>
    <dbReference type="NCBI Taxonomy" id="7260"/>
    <lineage>
        <taxon>Eukaryota</taxon>
        <taxon>Metazoa</taxon>
        <taxon>Ecdysozoa</taxon>
        <taxon>Arthropoda</taxon>
        <taxon>Hexapoda</taxon>
        <taxon>Insecta</taxon>
        <taxon>Pterygota</taxon>
        <taxon>Neoptera</taxon>
        <taxon>Endopterygota</taxon>
        <taxon>Diptera</taxon>
        <taxon>Brachycera</taxon>
        <taxon>Muscomorpha</taxon>
        <taxon>Ephydroidea</taxon>
        <taxon>Drosophilidae</taxon>
        <taxon>Drosophila</taxon>
        <taxon>Sophophora</taxon>
    </lineage>
</organism>
<evidence type="ECO:0000259" key="2">
    <source>
        <dbReference type="Pfam" id="PF24985"/>
    </source>
</evidence>
<keyword evidence="1" id="KW-1133">Transmembrane helix</keyword>
<dbReference type="OMA" id="YYLHCTF"/>
<name>B4NNA6_DROWI</name>
<gene>
    <name evidence="3" type="primary">Dwil\GK19222</name>
    <name evidence="3" type="ORF">Dwil_GK19222</name>
</gene>
<feature type="transmembrane region" description="Helical" evidence="1">
    <location>
        <begin position="121"/>
        <end position="143"/>
    </location>
</feature>
<keyword evidence="1" id="KW-0472">Membrane</keyword>
<dbReference type="InParanoid" id="B4NNA6"/>
<feature type="transmembrane region" description="Helical" evidence="1">
    <location>
        <begin position="41"/>
        <end position="64"/>
    </location>
</feature>
<sequence length="211" mass="24229">MQTRSKKPVWLLFKVLELVLSGVGCYVHIRCFQSEGTPHIFLLCATYGGSAIICALSIIGMFYAEKPTMKLEAAISGLLGTLHMLTVYANMYLAEHDIELMFLKNREEHQHAFYICCKKNAIIALYAAAIFYLHCTFALDLMYTHRSANLIRKHPQRSKRPLKLYFISIGVEHFLSRFKWFHLMSANMLRSRQQSARTLQGADIELSLPHL</sequence>
<evidence type="ECO:0000313" key="4">
    <source>
        <dbReference type="Proteomes" id="UP000007798"/>
    </source>
</evidence>
<dbReference type="KEGG" id="dwi:6652138"/>
<reference evidence="3 4" key="1">
    <citation type="journal article" date="2007" name="Nature">
        <title>Evolution of genes and genomes on the Drosophila phylogeny.</title>
        <authorList>
            <consortium name="Drosophila 12 Genomes Consortium"/>
            <person name="Clark A.G."/>
            <person name="Eisen M.B."/>
            <person name="Smith D.R."/>
            <person name="Bergman C.M."/>
            <person name="Oliver B."/>
            <person name="Markow T.A."/>
            <person name="Kaufman T.C."/>
            <person name="Kellis M."/>
            <person name="Gelbart W."/>
            <person name="Iyer V.N."/>
            <person name="Pollard D.A."/>
            <person name="Sackton T.B."/>
            <person name="Larracuente A.M."/>
            <person name="Singh N.D."/>
            <person name="Abad J.P."/>
            <person name="Abt D.N."/>
            <person name="Adryan B."/>
            <person name="Aguade M."/>
            <person name="Akashi H."/>
            <person name="Anderson W.W."/>
            <person name="Aquadro C.F."/>
            <person name="Ardell D.H."/>
            <person name="Arguello R."/>
            <person name="Artieri C.G."/>
            <person name="Barbash D.A."/>
            <person name="Barker D."/>
            <person name="Barsanti P."/>
            <person name="Batterham P."/>
            <person name="Batzoglou S."/>
            <person name="Begun D."/>
            <person name="Bhutkar A."/>
            <person name="Blanco E."/>
            <person name="Bosak S.A."/>
            <person name="Bradley R.K."/>
            <person name="Brand A.D."/>
            <person name="Brent M.R."/>
            <person name="Brooks A.N."/>
            <person name="Brown R.H."/>
            <person name="Butlin R.K."/>
            <person name="Caggese C."/>
            <person name="Calvi B.R."/>
            <person name="Bernardo de Carvalho A."/>
            <person name="Caspi A."/>
            <person name="Castrezana S."/>
            <person name="Celniker S.E."/>
            <person name="Chang J.L."/>
            <person name="Chapple C."/>
            <person name="Chatterji S."/>
            <person name="Chinwalla A."/>
            <person name="Civetta A."/>
            <person name="Clifton S.W."/>
            <person name="Comeron J.M."/>
            <person name="Costello J.C."/>
            <person name="Coyne J.A."/>
            <person name="Daub J."/>
            <person name="David R.G."/>
            <person name="Delcher A.L."/>
            <person name="Delehaunty K."/>
            <person name="Do C.B."/>
            <person name="Ebling H."/>
            <person name="Edwards K."/>
            <person name="Eickbush T."/>
            <person name="Evans J.D."/>
            <person name="Filipski A."/>
            <person name="Findeiss S."/>
            <person name="Freyhult E."/>
            <person name="Fulton L."/>
            <person name="Fulton R."/>
            <person name="Garcia A.C."/>
            <person name="Gardiner A."/>
            <person name="Garfield D.A."/>
            <person name="Garvin B.E."/>
            <person name="Gibson G."/>
            <person name="Gilbert D."/>
            <person name="Gnerre S."/>
            <person name="Godfrey J."/>
            <person name="Good R."/>
            <person name="Gotea V."/>
            <person name="Gravely B."/>
            <person name="Greenberg A.J."/>
            <person name="Griffiths-Jones S."/>
            <person name="Gross S."/>
            <person name="Guigo R."/>
            <person name="Gustafson E.A."/>
            <person name="Haerty W."/>
            <person name="Hahn M.W."/>
            <person name="Halligan D.L."/>
            <person name="Halpern A.L."/>
            <person name="Halter G.M."/>
            <person name="Han M.V."/>
            <person name="Heger A."/>
            <person name="Hillier L."/>
            <person name="Hinrichs A.S."/>
            <person name="Holmes I."/>
            <person name="Hoskins R.A."/>
            <person name="Hubisz M.J."/>
            <person name="Hultmark D."/>
            <person name="Huntley M.A."/>
            <person name="Jaffe D.B."/>
            <person name="Jagadeeshan S."/>
            <person name="Jeck W.R."/>
            <person name="Johnson J."/>
            <person name="Jones C.D."/>
            <person name="Jordan W.C."/>
            <person name="Karpen G.H."/>
            <person name="Kataoka E."/>
            <person name="Keightley P.D."/>
            <person name="Kheradpour P."/>
            <person name="Kirkness E.F."/>
            <person name="Koerich L.B."/>
            <person name="Kristiansen K."/>
            <person name="Kudrna D."/>
            <person name="Kulathinal R.J."/>
            <person name="Kumar S."/>
            <person name="Kwok R."/>
            <person name="Lander E."/>
            <person name="Langley C.H."/>
            <person name="Lapoint R."/>
            <person name="Lazzaro B.P."/>
            <person name="Lee S.J."/>
            <person name="Levesque L."/>
            <person name="Li R."/>
            <person name="Lin C.F."/>
            <person name="Lin M.F."/>
            <person name="Lindblad-Toh K."/>
            <person name="Llopart A."/>
            <person name="Long M."/>
            <person name="Low L."/>
            <person name="Lozovsky E."/>
            <person name="Lu J."/>
            <person name="Luo M."/>
            <person name="Machado C.A."/>
            <person name="Makalowski W."/>
            <person name="Marzo M."/>
            <person name="Matsuda M."/>
            <person name="Matzkin L."/>
            <person name="McAllister B."/>
            <person name="McBride C.S."/>
            <person name="McKernan B."/>
            <person name="McKernan K."/>
            <person name="Mendez-Lago M."/>
            <person name="Minx P."/>
            <person name="Mollenhauer M.U."/>
            <person name="Montooth K."/>
            <person name="Mount S.M."/>
            <person name="Mu X."/>
            <person name="Myers E."/>
            <person name="Negre B."/>
            <person name="Newfeld S."/>
            <person name="Nielsen R."/>
            <person name="Noor M.A."/>
            <person name="O'Grady P."/>
            <person name="Pachter L."/>
            <person name="Papaceit M."/>
            <person name="Parisi M.J."/>
            <person name="Parisi M."/>
            <person name="Parts L."/>
            <person name="Pedersen J.S."/>
            <person name="Pesole G."/>
            <person name="Phillippy A.M."/>
            <person name="Ponting C.P."/>
            <person name="Pop M."/>
            <person name="Porcelli D."/>
            <person name="Powell J.R."/>
            <person name="Prohaska S."/>
            <person name="Pruitt K."/>
            <person name="Puig M."/>
            <person name="Quesneville H."/>
            <person name="Ram K.R."/>
            <person name="Rand D."/>
            <person name="Rasmussen M.D."/>
            <person name="Reed L.K."/>
            <person name="Reenan R."/>
            <person name="Reily A."/>
            <person name="Remington K.A."/>
            <person name="Rieger T.T."/>
            <person name="Ritchie M.G."/>
            <person name="Robin C."/>
            <person name="Rogers Y.H."/>
            <person name="Rohde C."/>
            <person name="Rozas J."/>
            <person name="Rubenfield M.J."/>
            <person name="Ruiz A."/>
            <person name="Russo S."/>
            <person name="Salzberg S.L."/>
            <person name="Sanchez-Gracia A."/>
            <person name="Saranga D.J."/>
            <person name="Sato H."/>
            <person name="Schaeffer S.W."/>
            <person name="Schatz M.C."/>
            <person name="Schlenke T."/>
            <person name="Schwartz R."/>
            <person name="Segarra C."/>
            <person name="Singh R.S."/>
            <person name="Sirot L."/>
            <person name="Sirota M."/>
            <person name="Sisneros N.B."/>
            <person name="Smith C.D."/>
            <person name="Smith T.F."/>
            <person name="Spieth J."/>
            <person name="Stage D.E."/>
            <person name="Stark A."/>
            <person name="Stephan W."/>
            <person name="Strausberg R.L."/>
            <person name="Strempel S."/>
            <person name="Sturgill D."/>
            <person name="Sutton G."/>
            <person name="Sutton G.G."/>
            <person name="Tao W."/>
            <person name="Teichmann S."/>
            <person name="Tobari Y.N."/>
            <person name="Tomimura Y."/>
            <person name="Tsolas J.M."/>
            <person name="Valente V.L."/>
            <person name="Venter E."/>
            <person name="Venter J.C."/>
            <person name="Vicario S."/>
            <person name="Vieira F.G."/>
            <person name="Vilella A.J."/>
            <person name="Villasante A."/>
            <person name="Walenz B."/>
            <person name="Wang J."/>
            <person name="Wasserman M."/>
            <person name="Watts T."/>
            <person name="Wilson D."/>
            <person name="Wilson R.K."/>
            <person name="Wing R.A."/>
            <person name="Wolfner M.F."/>
            <person name="Wong A."/>
            <person name="Wong G.K."/>
            <person name="Wu C.I."/>
            <person name="Wu G."/>
            <person name="Yamamoto D."/>
            <person name="Yang H.P."/>
            <person name="Yang S.P."/>
            <person name="Yorke J.A."/>
            <person name="Yoshida K."/>
            <person name="Zdobnov E."/>
            <person name="Zhang P."/>
            <person name="Zhang Y."/>
            <person name="Zimin A.V."/>
            <person name="Baldwin J."/>
            <person name="Abdouelleil A."/>
            <person name="Abdulkadir J."/>
            <person name="Abebe A."/>
            <person name="Abera B."/>
            <person name="Abreu J."/>
            <person name="Acer S.C."/>
            <person name="Aftuck L."/>
            <person name="Alexander A."/>
            <person name="An P."/>
            <person name="Anderson E."/>
            <person name="Anderson S."/>
            <person name="Arachi H."/>
            <person name="Azer M."/>
            <person name="Bachantsang P."/>
            <person name="Barry A."/>
            <person name="Bayul T."/>
            <person name="Berlin A."/>
            <person name="Bessette D."/>
            <person name="Bloom T."/>
            <person name="Blye J."/>
            <person name="Boguslavskiy L."/>
            <person name="Bonnet C."/>
            <person name="Boukhgalter B."/>
            <person name="Bourzgui I."/>
            <person name="Brown A."/>
            <person name="Cahill P."/>
            <person name="Channer S."/>
            <person name="Cheshatsang Y."/>
            <person name="Chuda L."/>
            <person name="Citroen M."/>
            <person name="Collymore A."/>
            <person name="Cooke P."/>
            <person name="Costello M."/>
            <person name="D'Aco K."/>
            <person name="Daza R."/>
            <person name="De Haan G."/>
            <person name="DeGray S."/>
            <person name="DeMaso C."/>
            <person name="Dhargay N."/>
            <person name="Dooley K."/>
            <person name="Dooley E."/>
            <person name="Doricent M."/>
            <person name="Dorje P."/>
            <person name="Dorjee K."/>
            <person name="Dupes A."/>
            <person name="Elong R."/>
            <person name="Falk J."/>
            <person name="Farina A."/>
            <person name="Faro S."/>
            <person name="Ferguson D."/>
            <person name="Fisher S."/>
            <person name="Foley C.D."/>
            <person name="Franke A."/>
            <person name="Friedrich D."/>
            <person name="Gadbois L."/>
            <person name="Gearin G."/>
            <person name="Gearin C.R."/>
            <person name="Giannoukos G."/>
            <person name="Goode T."/>
            <person name="Graham J."/>
            <person name="Grandbois E."/>
            <person name="Grewal S."/>
            <person name="Gyaltsen K."/>
            <person name="Hafez N."/>
            <person name="Hagos B."/>
            <person name="Hall J."/>
            <person name="Henson C."/>
            <person name="Hollinger A."/>
            <person name="Honan T."/>
            <person name="Huard M.D."/>
            <person name="Hughes L."/>
            <person name="Hurhula B."/>
            <person name="Husby M.E."/>
            <person name="Kamat A."/>
            <person name="Kanga B."/>
            <person name="Kashin S."/>
            <person name="Khazanovich D."/>
            <person name="Kisner P."/>
            <person name="Lance K."/>
            <person name="Lara M."/>
            <person name="Lee W."/>
            <person name="Lennon N."/>
            <person name="Letendre F."/>
            <person name="LeVine R."/>
            <person name="Lipovsky A."/>
            <person name="Liu X."/>
            <person name="Liu J."/>
            <person name="Liu S."/>
            <person name="Lokyitsang T."/>
            <person name="Lokyitsang Y."/>
            <person name="Lubonja R."/>
            <person name="Lui A."/>
            <person name="MacDonald P."/>
            <person name="Magnisalis V."/>
            <person name="Maru K."/>
            <person name="Matthews C."/>
            <person name="McCusker W."/>
            <person name="McDonough S."/>
            <person name="Mehta T."/>
            <person name="Meldrim J."/>
            <person name="Meneus L."/>
            <person name="Mihai O."/>
            <person name="Mihalev A."/>
            <person name="Mihova T."/>
            <person name="Mittelman R."/>
            <person name="Mlenga V."/>
            <person name="Montmayeur A."/>
            <person name="Mulrain L."/>
            <person name="Navidi A."/>
            <person name="Naylor J."/>
            <person name="Negash T."/>
            <person name="Nguyen T."/>
            <person name="Nguyen N."/>
            <person name="Nicol R."/>
            <person name="Norbu C."/>
            <person name="Norbu N."/>
            <person name="Novod N."/>
            <person name="O'Neill B."/>
            <person name="Osman S."/>
            <person name="Markiewicz E."/>
            <person name="Oyono O.L."/>
            <person name="Patti C."/>
            <person name="Phunkhang P."/>
            <person name="Pierre F."/>
            <person name="Priest M."/>
            <person name="Raghuraman S."/>
            <person name="Rege F."/>
            <person name="Reyes R."/>
            <person name="Rise C."/>
            <person name="Rogov P."/>
            <person name="Ross K."/>
            <person name="Ryan E."/>
            <person name="Settipalli S."/>
            <person name="Shea T."/>
            <person name="Sherpa N."/>
            <person name="Shi L."/>
            <person name="Shih D."/>
            <person name="Sparrow T."/>
            <person name="Spaulding J."/>
            <person name="Stalker J."/>
            <person name="Stange-Thomann N."/>
            <person name="Stavropoulos S."/>
            <person name="Stone C."/>
            <person name="Strader C."/>
            <person name="Tesfaye S."/>
            <person name="Thomson T."/>
            <person name="Thoulutsang Y."/>
            <person name="Thoulutsang D."/>
            <person name="Topham K."/>
            <person name="Topping I."/>
            <person name="Tsamla T."/>
            <person name="Vassiliev H."/>
            <person name="Vo A."/>
            <person name="Wangchuk T."/>
            <person name="Wangdi T."/>
            <person name="Weiand M."/>
            <person name="Wilkinson J."/>
            <person name="Wilson A."/>
            <person name="Yadav S."/>
            <person name="Young G."/>
            <person name="Yu Q."/>
            <person name="Zembek L."/>
            <person name="Zhong D."/>
            <person name="Zimmer A."/>
            <person name="Zwirko Z."/>
            <person name="Jaffe D.B."/>
            <person name="Alvarez P."/>
            <person name="Brockman W."/>
            <person name="Butler J."/>
            <person name="Chin C."/>
            <person name="Gnerre S."/>
            <person name="Grabherr M."/>
            <person name="Kleber M."/>
            <person name="Mauceli E."/>
            <person name="MacCallum I."/>
        </authorList>
    </citation>
    <scope>NUCLEOTIDE SEQUENCE [LARGE SCALE GENOMIC DNA]</scope>
    <source>
        <strain evidence="4">Tucson 14030-0811.24</strain>
    </source>
</reference>
<dbReference type="InterPro" id="IPR056677">
    <property type="entry name" value="DUF7775"/>
</dbReference>
<protein>
    <recommendedName>
        <fullName evidence="2">DUF7775 domain-containing protein</fullName>
    </recommendedName>
</protein>
<feature type="domain" description="DUF7775" evidence="2">
    <location>
        <begin position="7"/>
        <end position="143"/>
    </location>
</feature>
<keyword evidence="4" id="KW-1185">Reference proteome</keyword>